<dbReference type="EMBL" id="CP010822">
    <property type="protein sequence ID" value="ALJ91228.1"/>
    <property type="molecule type" value="Genomic_DNA"/>
</dbReference>
<protein>
    <submittedName>
        <fullName evidence="1">Uncharacterized protein</fullName>
    </submittedName>
</protein>
<proteinExistence type="predicted"/>
<evidence type="ECO:0000313" key="2">
    <source>
        <dbReference type="Proteomes" id="UP000058660"/>
    </source>
</evidence>
<name>A0ABM5VM56_THEA5</name>
<dbReference type="Proteomes" id="UP000058660">
    <property type="component" value="Chromosome"/>
</dbReference>
<accession>A0ABM5VM56</accession>
<organism evidence="1 2">
    <name type="scientific">Thermus aquaticus (strain ATCC BAA-2747 / Y51MC23)</name>
    <dbReference type="NCBI Taxonomy" id="498848"/>
    <lineage>
        <taxon>Bacteria</taxon>
        <taxon>Thermotogati</taxon>
        <taxon>Deinococcota</taxon>
        <taxon>Deinococci</taxon>
        <taxon>Thermales</taxon>
        <taxon>Thermaceae</taxon>
        <taxon>Thermus</taxon>
    </lineage>
</organism>
<evidence type="ECO:0000313" key="1">
    <source>
        <dbReference type="EMBL" id="ALJ91228.1"/>
    </source>
</evidence>
<sequence>MVRNLLEALARQGIFAWKELDGRLESLAVFPPSPPFQEVVIEPPQARAPEMEPRPRPIEAPRRRWRLRALALPIRSLPPLRMRKRGR</sequence>
<gene>
    <name evidence="1" type="ORF">TO73_1385</name>
</gene>
<keyword evidence="2" id="KW-1185">Reference proteome</keyword>
<reference evidence="2" key="1">
    <citation type="journal article" date="2015" name="PLoS ONE">
        <title>Complete Genome Sequence of Thermus aquaticus Y51MC23.</title>
        <authorList>
            <person name="Brumm P.J."/>
            <person name="Monsma S."/>
            <person name="Keough B."/>
            <person name="Jasinovica S."/>
            <person name="Ferguson E."/>
            <person name="Schoenfeld T."/>
            <person name="Lodes M."/>
            <person name="Mead D.A."/>
        </authorList>
    </citation>
    <scope>NUCLEOTIDE SEQUENCE [LARGE SCALE GENOMIC DNA]</scope>
    <source>
        <strain evidence="2">BAA-2747 / Y51MC23</strain>
    </source>
</reference>